<proteinExistence type="predicted"/>
<sequence>MICLRCERYAYRVSNGICDQCEDEIYYGSLAECEEEYERDN</sequence>
<protein>
    <submittedName>
        <fullName evidence="1">Uncharacterized protein</fullName>
    </submittedName>
</protein>
<dbReference type="EMBL" id="FVGW01000004">
    <property type="protein sequence ID" value="SKM03209.1"/>
    <property type="molecule type" value="Genomic_DNA"/>
</dbReference>
<reference evidence="1 2" key="1">
    <citation type="submission" date="2016-11" db="EMBL/GenBank/DDBJ databases">
        <authorList>
            <consortium name="Pathogen Informatics"/>
        </authorList>
    </citation>
    <scope>NUCLEOTIDE SEQUENCE [LARGE SCALE GENOMIC DNA]</scope>
    <source>
        <strain evidence="1 2">911</strain>
    </source>
</reference>
<evidence type="ECO:0000313" key="1">
    <source>
        <dbReference type="EMBL" id="SKM03209.1"/>
    </source>
</evidence>
<dbReference type="Proteomes" id="UP000190074">
    <property type="component" value="Unassembled WGS sequence"/>
</dbReference>
<organism evidence="1 2">
    <name type="scientific">Mycobacteroides abscessus subsp. massiliense</name>
    <dbReference type="NCBI Taxonomy" id="1962118"/>
    <lineage>
        <taxon>Bacteria</taxon>
        <taxon>Bacillati</taxon>
        <taxon>Actinomycetota</taxon>
        <taxon>Actinomycetes</taxon>
        <taxon>Mycobacteriales</taxon>
        <taxon>Mycobacteriaceae</taxon>
        <taxon>Mycobacteroides</taxon>
        <taxon>Mycobacteroides abscessus</taxon>
    </lineage>
</organism>
<name>A0A1U2D9B7_9MYCO</name>
<evidence type="ECO:0000313" key="2">
    <source>
        <dbReference type="Proteomes" id="UP000190074"/>
    </source>
</evidence>
<accession>A0A1U2D9B7</accession>
<gene>
    <name evidence="1" type="ORF">SAMEA2259716_02354</name>
</gene>
<dbReference type="AlphaFoldDB" id="A0A1U2D9B7"/>